<reference evidence="2" key="1">
    <citation type="journal article" date="2022" name="Plant J.">
        <title>Strategies of tolerance reflected in two North American maple genomes.</title>
        <authorList>
            <person name="McEvoy S.L."/>
            <person name="Sezen U.U."/>
            <person name="Trouern-Trend A."/>
            <person name="McMahon S.M."/>
            <person name="Schaberg P.G."/>
            <person name="Yang J."/>
            <person name="Wegrzyn J.L."/>
            <person name="Swenson N.G."/>
        </authorList>
    </citation>
    <scope>NUCLEOTIDE SEQUENCE</scope>
    <source>
        <strain evidence="2">NS2018</strain>
    </source>
</reference>
<dbReference type="AlphaFoldDB" id="A0AA39TV35"/>
<sequence length="358" mass="39872">MQKESEDVETDPAFDDAMVMEEEHFEGDGGPPLVTRRSCLAPRGNDDDWLRSNVFQSTCIIGGHSKEYCEEGTTDRNEESQAAEEQNLDSRNNVNEGERESYGPWMQVSYGRGNRSHLGYNATGRKSGNQGKSGRQGYSERQGNGTDMVGINRNGIHEENKKGADSGKNLMVETTPKKSGKSSHSAVVGSRFAILNENMDEEFNLESKQGKASSSKVLTEIYNRNPPSKSQLNPIANKYLVDSPSVKRNFSKPFKENGREVWSKKTRKGDKKNSQSLISAQTKPSEEEIEDSEVLQNLYKKMVEIRVAESHPFPSSEHPPSDEMLTAEHGQQQVVVAVDSTFEVVSSKLKEAMEIVLE</sequence>
<proteinExistence type="predicted"/>
<feature type="compositionally biased region" description="Polar residues" evidence="1">
    <location>
        <begin position="124"/>
        <end position="133"/>
    </location>
</feature>
<name>A0AA39TV35_ACESA</name>
<feature type="compositionally biased region" description="Basic and acidic residues" evidence="1">
    <location>
        <begin position="253"/>
        <end position="263"/>
    </location>
</feature>
<feature type="region of interest" description="Disordered" evidence="1">
    <location>
        <begin position="1"/>
        <end position="49"/>
    </location>
</feature>
<evidence type="ECO:0000313" key="2">
    <source>
        <dbReference type="EMBL" id="KAK0607979.1"/>
    </source>
</evidence>
<protein>
    <submittedName>
        <fullName evidence="2">Uncharacterized protein</fullName>
    </submittedName>
</protein>
<feature type="compositionally biased region" description="Basic and acidic residues" evidence="1">
    <location>
        <begin position="69"/>
        <end position="79"/>
    </location>
</feature>
<comment type="caution">
    <text evidence="2">The sequence shown here is derived from an EMBL/GenBank/DDBJ whole genome shotgun (WGS) entry which is preliminary data.</text>
</comment>
<feature type="compositionally biased region" description="Basic and acidic residues" evidence="1">
    <location>
        <begin position="155"/>
        <end position="165"/>
    </location>
</feature>
<evidence type="ECO:0000313" key="3">
    <source>
        <dbReference type="Proteomes" id="UP001168877"/>
    </source>
</evidence>
<evidence type="ECO:0000256" key="1">
    <source>
        <dbReference type="SAM" id="MobiDB-lite"/>
    </source>
</evidence>
<keyword evidence="3" id="KW-1185">Reference proteome</keyword>
<feature type="region of interest" description="Disordered" evidence="1">
    <location>
        <begin position="250"/>
        <end position="289"/>
    </location>
</feature>
<gene>
    <name evidence="2" type="ORF">LWI29_023475</name>
</gene>
<reference evidence="2" key="2">
    <citation type="submission" date="2023-06" db="EMBL/GenBank/DDBJ databases">
        <authorList>
            <person name="Swenson N.G."/>
            <person name="Wegrzyn J.L."/>
            <person name="Mcevoy S.L."/>
        </authorList>
    </citation>
    <scope>NUCLEOTIDE SEQUENCE</scope>
    <source>
        <strain evidence="2">NS2018</strain>
        <tissue evidence="2">Leaf</tissue>
    </source>
</reference>
<accession>A0AA39TV35</accession>
<dbReference type="Proteomes" id="UP001168877">
    <property type="component" value="Unassembled WGS sequence"/>
</dbReference>
<feature type="compositionally biased region" description="Polar residues" evidence="1">
    <location>
        <begin position="274"/>
        <end position="283"/>
    </location>
</feature>
<organism evidence="2 3">
    <name type="scientific">Acer saccharum</name>
    <name type="common">Sugar maple</name>
    <dbReference type="NCBI Taxonomy" id="4024"/>
    <lineage>
        <taxon>Eukaryota</taxon>
        <taxon>Viridiplantae</taxon>
        <taxon>Streptophyta</taxon>
        <taxon>Embryophyta</taxon>
        <taxon>Tracheophyta</taxon>
        <taxon>Spermatophyta</taxon>
        <taxon>Magnoliopsida</taxon>
        <taxon>eudicotyledons</taxon>
        <taxon>Gunneridae</taxon>
        <taxon>Pentapetalae</taxon>
        <taxon>rosids</taxon>
        <taxon>malvids</taxon>
        <taxon>Sapindales</taxon>
        <taxon>Sapindaceae</taxon>
        <taxon>Hippocastanoideae</taxon>
        <taxon>Acereae</taxon>
        <taxon>Acer</taxon>
    </lineage>
</organism>
<feature type="region of interest" description="Disordered" evidence="1">
    <location>
        <begin position="69"/>
        <end position="186"/>
    </location>
</feature>
<feature type="compositionally biased region" description="Acidic residues" evidence="1">
    <location>
        <begin position="1"/>
        <end position="25"/>
    </location>
</feature>
<dbReference type="EMBL" id="JAUESC010000001">
    <property type="protein sequence ID" value="KAK0607979.1"/>
    <property type="molecule type" value="Genomic_DNA"/>
</dbReference>